<dbReference type="InterPro" id="IPR012677">
    <property type="entry name" value="Nucleotide-bd_a/b_plait_sf"/>
</dbReference>
<evidence type="ECO:0000313" key="9">
    <source>
        <dbReference type="EMBL" id="KAF5349150.1"/>
    </source>
</evidence>
<comment type="subunit">
    <text evidence="5">Component of the eukaryotic translation initiation factor 3 (eIF-3) complex.</text>
</comment>
<reference evidence="9 10" key="1">
    <citation type="journal article" date="2020" name="ISME J.">
        <title>Uncovering the hidden diversity of litter-decomposition mechanisms in mushroom-forming fungi.</title>
        <authorList>
            <person name="Floudas D."/>
            <person name="Bentzer J."/>
            <person name="Ahren D."/>
            <person name="Johansson T."/>
            <person name="Persson P."/>
            <person name="Tunlid A."/>
        </authorList>
    </citation>
    <scope>NUCLEOTIDE SEQUENCE [LARGE SCALE GENOMIC DNA]</scope>
    <source>
        <strain evidence="9 10">CBS 146.42</strain>
    </source>
</reference>
<dbReference type="Gene3D" id="3.30.70.330">
    <property type="match status" value="1"/>
</dbReference>
<evidence type="ECO:0000256" key="4">
    <source>
        <dbReference type="ARBA" id="ARBA00022917"/>
    </source>
</evidence>
<keyword evidence="1 5" id="KW-0963">Cytoplasm</keyword>
<comment type="similarity">
    <text evidence="5">Belongs to the eIF-3 subunit G family.</text>
</comment>
<comment type="function">
    <text evidence="5">RNA-binding component of the eukaryotic translation initiation factor 3 (eIF-3) complex, which is involved in protein synthesis of a specialized repertoire of mRNAs and, together with other initiation factors, stimulates binding of mRNA and methionyl-tRNAi to the 40S ribosome. The eIF-3 complex specifically targets and initiates translation of a subset of mRNAs involved in cell proliferation. This subunit can bind 18S rRNA.</text>
</comment>
<dbReference type="InterPro" id="IPR000504">
    <property type="entry name" value="RRM_dom"/>
</dbReference>
<feature type="region of interest" description="Disordered" evidence="7">
    <location>
        <begin position="119"/>
        <end position="138"/>
    </location>
</feature>
<dbReference type="HAMAP" id="MF_03006">
    <property type="entry name" value="eIF3g"/>
    <property type="match status" value="1"/>
</dbReference>
<accession>A0A8H5FTI6</accession>
<evidence type="ECO:0000256" key="3">
    <source>
        <dbReference type="ARBA" id="ARBA00022884"/>
    </source>
</evidence>
<dbReference type="InterPro" id="IPR024675">
    <property type="entry name" value="eIF3g_N"/>
</dbReference>
<dbReference type="InterPro" id="IPR034240">
    <property type="entry name" value="eIF3G_RRM"/>
</dbReference>
<keyword evidence="2 5" id="KW-0396">Initiation factor</keyword>
<evidence type="ECO:0000256" key="5">
    <source>
        <dbReference type="HAMAP-Rule" id="MF_03006"/>
    </source>
</evidence>
<keyword evidence="10" id="KW-1185">Reference proteome</keyword>
<dbReference type="GO" id="GO:0003723">
    <property type="term" value="F:RNA binding"/>
    <property type="evidence" value="ECO:0007669"/>
    <property type="project" value="UniProtKB-UniRule"/>
</dbReference>
<gene>
    <name evidence="5" type="primary">TIF35</name>
    <name evidence="9" type="ORF">D9756_009473</name>
</gene>
<evidence type="ECO:0000256" key="7">
    <source>
        <dbReference type="SAM" id="MobiDB-lite"/>
    </source>
</evidence>
<dbReference type="SUPFAM" id="SSF54928">
    <property type="entry name" value="RNA-binding domain, RBD"/>
    <property type="match status" value="1"/>
</dbReference>
<dbReference type="PANTHER" id="PTHR10352">
    <property type="entry name" value="EUKARYOTIC TRANSLATION INITIATION FACTOR 3 SUBUNIT G"/>
    <property type="match status" value="1"/>
</dbReference>
<feature type="region of interest" description="Disordered" evidence="7">
    <location>
        <begin position="1"/>
        <end position="41"/>
    </location>
</feature>
<dbReference type="InterPro" id="IPR035979">
    <property type="entry name" value="RBD_domain_sf"/>
</dbReference>
<name>A0A8H5FTI6_9AGAR</name>
<dbReference type="GO" id="GO:0016282">
    <property type="term" value="C:eukaryotic 43S preinitiation complex"/>
    <property type="evidence" value="ECO:0007669"/>
    <property type="project" value="UniProtKB-UniRule"/>
</dbReference>
<keyword evidence="4 5" id="KW-0648">Protein biosynthesis</keyword>
<feature type="compositionally biased region" description="Polar residues" evidence="7">
    <location>
        <begin position="9"/>
        <end position="25"/>
    </location>
</feature>
<organism evidence="9 10">
    <name type="scientific">Leucocoprinus leucothites</name>
    <dbReference type="NCBI Taxonomy" id="201217"/>
    <lineage>
        <taxon>Eukaryota</taxon>
        <taxon>Fungi</taxon>
        <taxon>Dikarya</taxon>
        <taxon>Basidiomycota</taxon>
        <taxon>Agaricomycotina</taxon>
        <taxon>Agaricomycetes</taxon>
        <taxon>Agaricomycetidae</taxon>
        <taxon>Agaricales</taxon>
        <taxon>Agaricineae</taxon>
        <taxon>Agaricaceae</taxon>
        <taxon>Leucocoprinus</taxon>
    </lineage>
</organism>
<protein>
    <recommendedName>
        <fullName evidence="5">Eukaryotic translation initiation factor 3 subunit G</fullName>
        <shortName evidence="5">eIF3g</shortName>
    </recommendedName>
    <alternativeName>
        <fullName evidence="5">Eukaryotic translation initiation factor 3 RNA-binding subunit</fullName>
        <shortName evidence="5">eIF-3 RNA-binding subunit</shortName>
    </alternativeName>
    <alternativeName>
        <fullName evidence="5">Translation initiation factor eIF3 p33 subunit homolog</fullName>
        <shortName evidence="5">eIF3 p33 homolog</shortName>
    </alternativeName>
</protein>
<evidence type="ECO:0000256" key="6">
    <source>
        <dbReference type="PROSITE-ProRule" id="PRU00176"/>
    </source>
</evidence>
<comment type="caution">
    <text evidence="9">The sequence shown here is derived from an EMBL/GenBank/DDBJ whole genome shotgun (WGS) entry which is preliminary data.</text>
</comment>
<feature type="domain" description="RRM" evidence="8">
    <location>
        <begin position="224"/>
        <end position="302"/>
    </location>
</feature>
<evidence type="ECO:0000256" key="2">
    <source>
        <dbReference type="ARBA" id="ARBA00022540"/>
    </source>
</evidence>
<dbReference type="CDD" id="cd12408">
    <property type="entry name" value="RRM_eIF3G_like"/>
    <property type="match status" value="1"/>
</dbReference>
<proteinExistence type="inferred from homology"/>
<evidence type="ECO:0000313" key="10">
    <source>
        <dbReference type="Proteomes" id="UP000559027"/>
    </source>
</evidence>
<evidence type="ECO:0000259" key="8">
    <source>
        <dbReference type="PROSITE" id="PS50102"/>
    </source>
</evidence>
<evidence type="ECO:0000256" key="1">
    <source>
        <dbReference type="ARBA" id="ARBA00022490"/>
    </source>
</evidence>
<dbReference type="GO" id="GO:0001732">
    <property type="term" value="P:formation of cytoplasmic translation initiation complex"/>
    <property type="evidence" value="ECO:0007669"/>
    <property type="project" value="UniProtKB-UniRule"/>
</dbReference>
<dbReference type="OrthoDB" id="639027at2759"/>
<dbReference type="PROSITE" id="PS50102">
    <property type="entry name" value="RRM"/>
    <property type="match status" value="1"/>
</dbReference>
<dbReference type="SMART" id="SM00360">
    <property type="entry name" value="RRM"/>
    <property type="match status" value="1"/>
</dbReference>
<sequence>MNKHARSPFSISSTTMASAKLQKTSWADDVDDLDKKDVPQNEDFVDENGIRTTIEYTENEEGKRVKIIRRIKRTLQKSVVEHAVAERQKWAKFGQERGNKPGPDRATTTVGENVALKLSAGNKQSEQDQQQEEAAKVKKMGGGKVVCRLCKGDHFTAKCPYKDTLSGLENAESGGPDEDFGTGPDTAPAPAPSTNGKYVPPSMRAGARGAGESMRGTGSREDLPTLRVTNISEDTGENDLRELFGNFGRVARVYVGRDRETGVGKGFAFVSFEDKAIAQRAMEKVHGRGYDNLILNVQWSRKTFNSAKLIIC</sequence>
<dbReference type="PIRSF" id="PIRSF037949">
    <property type="entry name" value="Transl_init_eIF-3_RNA-bind"/>
    <property type="match status" value="1"/>
</dbReference>
<feature type="region of interest" description="Disordered" evidence="7">
    <location>
        <begin position="169"/>
        <end position="201"/>
    </location>
</feature>
<dbReference type="EMBL" id="JAACJO010000017">
    <property type="protein sequence ID" value="KAF5349150.1"/>
    <property type="molecule type" value="Genomic_DNA"/>
</dbReference>
<dbReference type="GO" id="GO:0003743">
    <property type="term" value="F:translation initiation factor activity"/>
    <property type="evidence" value="ECO:0007669"/>
    <property type="project" value="UniProtKB-UniRule"/>
</dbReference>
<keyword evidence="3 6" id="KW-0694">RNA-binding</keyword>
<dbReference type="AlphaFoldDB" id="A0A8H5FTI6"/>
<dbReference type="GO" id="GO:0005852">
    <property type="term" value="C:eukaryotic translation initiation factor 3 complex"/>
    <property type="evidence" value="ECO:0007669"/>
    <property type="project" value="UniProtKB-UniRule"/>
</dbReference>
<dbReference type="Proteomes" id="UP000559027">
    <property type="component" value="Unassembled WGS sequence"/>
</dbReference>
<dbReference type="GO" id="GO:0033290">
    <property type="term" value="C:eukaryotic 48S preinitiation complex"/>
    <property type="evidence" value="ECO:0007669"/>
    <property type="project" value="UniProtKB-UniRule"/>
</dbReference>
<dbReference type="Pfam" id="PF12353">
    <property type="entry name" value="eIF3g"/>
    <property type="match status" value="1"/>
</dbReference>
<dbReference type="CDD" id="cd12933">
    <property type="entry name" value="eIF3G"/>
    <property type="match status" value="1"/>
</dbReference>
<dbReference type="InterPro" id="IPR017334">
    <property type="entry name" value="eIF3_g"/>
</dbReference>
<comment type="subcellular location">
    <subcellularLocation>
        <location evidence="5">Cytoplasm</location>
    </subcellularLocation>
</comment>
<dbReference type="Pfam" id="PF00076">
    <property type="entry name" value="RRM_1"/>
    <property type="match status" value="1"/>
</dbReference>